<dbReference type="InterPro" id="IPR013096">
    <property type="entry name" value="Cupin_2"/>
</dbReference>
<reference evidence="3" key="1">
    <citation type="submission" date="2020-03" db="EMBL/GenBank/DDBJ databases">
        <title>Draft Genome Sequence of Cylindrodendrum hubeiense.</title>
        <authorList>
            <person name="Buettner E."/>
            <person name="Kellner H."/>
        </authorList>
    </citation>
    <scope>NUCLEOTIDE SEQUENCE</scope>
    <source>
        <strain evidence="3">IHI 201604</strain>
    </source>
</reference>
<keyword evidence="4" id="KW-1185">Reference proteome</keyword>
<protein>
    <recommendedName>
        <fullName evidence="2">Cupin type-2 domain-containing protein</fullName>
    </recommendedName>
</protein>
<comment type="caution">
    <text evidence="3">The sequence shown here is derived from an EMBL/GenBank/DDBJ whole genome shotgun (WGS) entry which is preliminary data.</text>
</comment>
<dbReference type="EMBL" id="JAANBB010000004">
    <property type="protein sequence ID" value="KAF7557630.1"/>
    <property type="molecule type" value="Genomic_DNA"/>
</dbReference>
<gene>
    <name evidence="3" type="ORF">G7Z17_g587</name>
</gene>
<dbReference type="Pfam" id="PF07883">
    <property type="entry name" value="Cupin_2"/>
    <property type="match status" value="1"/>
</dbReference>
<evidence type="ECO:0000313" key="3">
    <source>
        <dbReference type="EMBL" id="KAF7557630.1"/>
    </source>
</evidence>
<evidence type="ECO:0000313" key="4">
    <source>
        <dbReference type="Proteomes" id="UP000722485"/>
    </source>
</evidence>
<name>A0A9P5HGP5_9HYPO</name>
<dbReference type="Gene3D" id="2.20.70.150">
    <property type="match status" value="1"/>
</dbReference>
<accession>A0A9P5HGP5</accession>
<feature type="region of interest" description="Disordered" evidence="1">
    <location>
        <begin position="155"/>
        <end position="177"/>
    </location>
</feature>
<dbReference type="Proteomes" id="UP000722485">
    <property type="component" value="Unassembled WGS sequence"/>
</dbReference>
<dbReference type="SUPFAM" id="SSF51182">
    <property type="entry name" value="RmlC-like cupins"/>
    <property type="match status" value="1"/>
</dbReference>
<dbReference type="InterPro" id="IPR011051">
    <property type="entry name" value="RmlC_Cupin_sf"/>
</dbReference>
<dbReference type="AlphaFoldDB" id="A0A9P5HGP5"/>
<dbReference type="PANTHER" id="PTHR36156">
    <property type="entry name" value="SLR2101 PROTEIN"/>
    <property type="match status" value="1"/>
</dbReference>
<dbReference type="CDD" id="cd02231">
    <property type="entry name" value="cupin_BLL6423-like"/>
    <property type="match status" value="1"/>
</dbReference>
<evidence type="ECO:0000256" key="1">
    <source>
        <dbReference type="SAM" id="MobiDB-lite"/>
    </source>
</evidence>
<dbReference type="OrthoDB" id="5840532at2759"/>
<dbReference type="InterPro" id="IPR047142">
    <property type="entry name" value="OryJ/VirC-like"/>
</dbReference>
<proteinExistence type="predicted"/>
<evidence type="ECO:0000259" key="2">
    <source>
        <dbReference type="Pfam" id="PF07883"/>
    </source>
</evidence>
<sequence length="177" mass="19423">MAGLPPPRRVVTGHDAAGNAIFVADTIVPVVPVDENLDFAVLYETHQFPASNEGWVDPMLKRTESLANKDGVVLRVVDFKPHNKSLFHRTESLDFGVILEGEIVCRLDNHIEATFRAGDTCVQRGTIHSWENRTDKTARVLFVLIAAEPIKTSGQTLGTEGFDPKDMATGGTPEDRT</sequence>
<dbReference type="InterPro" id="IPR014710">
    <property type="entry name" value="RmlC-like_jellyroll"/>
</dbReference>
<dbReference type="Gene3D" id="2.60.120.10">
    <property type="entry name" value="Jelly Rolls"/>
    <property type="match status" value="1"/>
</dbReference>
<organism evidence="3 4">
    <name type="scientific">Cylindrodendrum hubeiense</name>
    <dbReference type="NCBI Taxonomy" id="595255"/>
    <lineage>
        <taxon>Eukaryota</taxon>
        <taxon>Fungi</taxon>
        <taxon>Dikarya</taxon>
        <taxon>Ascomycota</taxon>
        <taxon>Pezizomycotina</taxon>
        <taxon>Sordariomycetes</taxon>
        <taxon>Hypocreomycetidae</taxon>
        <taxon>Hypocreales</taxon>
        <taxon>Nectriaceae</taxon>
        <taxon>Cylindrodendrum</taxon>
    </lineage>
</organism>
<dbReference type="PANTHER" id="PTHR36156:SF2">
    <property type="entry name" value="CUPIN TYPE-2 DOMAIN-CONTAINING PROTEIN"/>
    <property type="match status" value="1"/>
</dbReference>
<feature type="domain" description="Cupin type-2" evidence="2">
    <location>
        <begin position="76"/>
        <end position="143"/>
    </location>
</feature>